<protein>
    <submittedName>
        <fullName evidence="2">Uncharacterized protein</fullName>
    </submittedName>
</protein>
<proteinExistence type="predicted"/>
<organism evidence="2 3">
    <name type="scientific">Mycobacterium [tuberculosis] TKK-01-0051</name>
    <dbReference type="NCBI Taxonomy" id="1324261"/>
    <lineage>
        <taxon>Bacteria</taxon>
        <taxon>Bacillati</taxon>
        <taxon>Actinomycetota</taxon>
        <taxon>Actinomycetes</taxon>
        <taxon>Mycobacteriales</taxon>
        <taxon>Mycobacteriaceae</taxon>
        <taxon>Mycobacterium</taxon>
        <taxon>Mycobacterium avium complex (MAC)</taxon>
    </lineage>
</organism>
<gene>
    <name evidence="2" type="ORF">K875_04342</name>
</gene>
<sequence length="56" mass="6014">MTLLVQPMESVAPLSASRAVRRQHTGEPFPGCDSTLNHAASTEPRPAVVTRPTNET</sequence>
<dbReference type="EMBL" id="JLXW01000010">
    <property type="protein sequence ID" value="KBZ61386.1"/>
    <property type="molecule type" value="Genomic_DNA"/>
</dbReference>
<dbReference type="PATRIC" id="fig|1324261.3.peg.4379"/>
<name>A0A051TYE9_9MYCO</name>
<evidence type="ECO:0000256" key="1">
    <source>
        <dbReference type="SAM" id="MobiDB-lite"/>
    </source>
</evidence>
<evidence type="ECO:0000313" key="3">
    <source>
        <dbReference type="Proteomes" id="UP000025947"/>
    </source>
</evidence>
<reference evidence="2 3" key="1">
    <citation type="submission" date="2014-04" db="EMBL/GenBank/DDBJ databases">
        <title>The Genome Sequence of Mycobacterium tuberculosis TKK-01-0051.</title>
        <authorList>
            <consortium name="The Broad Institute Genomics Platform"/>
            <consortium name="The Broad Institute Genome Sequencing Center for Infectious Disease"/>
            <person name="Earl A.M."/>
            <person name="Cohen K."/>
            <person name="Pym A."/>
            <person name="Bishai W."/>
            <person name="Maharaj K."/>
            <person name="Desjardins C."/>
            <person name="Abeel T."/>
            <person name="Young S."/>
            <person name="Zeng Q."/>
            <person name="Gargeya S."/>
            <person name="Abouelleil A."/>
            <person name="Alvarado L."/>
            <person name="Chapman S.B."/>
            <person name="Gainer-Dewar J."/>
            <person name="Goldberg J."/>
            <person name="Griggs A."/>
            <person name="Gujja S."/>
            <person name="Hansen M."/>
            <person name="Howarth C."/>
            <person name="Imamovic A."/>
            <person name="Larimer J."/>
            <person name="Murphy C."/>
            <person name="Naylor J."/>
            <person name="Pearson M."/>
            <person name="Poon T.W."/>
            <person name="Priest M."/>
            <person name="Roberts A."/>
            <person name="Saif S."/>
            <person name="Shea T."/>
            <person name="Sykes S."/>
            <person name="Wortman J."/>
            <person name="Nusbaum C."/>
            <person name="Birren B."/>
        </authorList>
    </citation>
    <scope>NUCLEOTIDE SEQUENCE [LARGE SCALE GENOMIC DNA]</scope>
    <source>
        <strain evidence="2 3">TKK-01-0051</strain>
    </source>
</reference>
<dbReference type="HOGENOM" id="CLU_3009508_0_0_11"/>
<keyword evidence="3" id="KW-1185">Reference proteome</keyword>
<feature type="region of interest" description="Disordered" evidence="1">
    <location>
        <begin position="1"/>
        <end position="56"/>
    </location>
</feature>
<dbReference type="AlphaFoldDB" id="A0A051TYE9"/>
<evidence type="ECO:0000313" key="2">
    <source>
        <dbReference type="EMBL" id="KBZ61386.1"/>
    </source>
</evidence>
<dbReference type="Proteomes" id="UP000025947">
    <property type="component" value="Unassembled WGS sequence"/>
</dbReference>
<comment type="caution">
    <text evidence="2">The sequence shown here is derived from an EMBL/GenBank/DDBJ whole genome shotgun (WGS) entry which is preliminary data.</text>
</comment>
<accession>A0A051TYE9</accession>